<accession>A0A9W8UT61</accession>
<name>A0A9W8UT61_9HYPO</name>
<dbReference type="GO" id="GO:0005975">
    <property type="term" value="P:carbohydrate metabolic process"/>
    <property type="evidence" value="ECO:0007669"/>
    <property type="project" value="InterPro"/>
</dbReference>
<dbReference type="PROSITE" id="PS51910">
    <property type="entry name" value="GH18_2"/>
    <property type="match status" value="1"/>
</dbReference>
<proteinExistence type="inferred from homology"/>
<dbReference type="GO" id="GO:0008843">
    <property type="term" value="F:endochitinase activity"/>
    <property type="evidence" value="ECO:0007669"/>
    <property type="project" value="UniProtKB-EC"/>
</dbReference>
<reference evidence="3" key="1">
    <citation type="submission" date="2022-09" db="EMBL/GenBank/DDBJ databases">
        <title>Fusarium specimens isolated from Avocado Roots.</title>
        <authorList>
            <person name="Stajich J."/>
            <person name="Roper C."/>
            <person name="Heimlech-Rivalta G."/>
        </authorList>
    </citation>
    <scope>NUCLEOTIDE SEQUENCE</scope>
    <source>
        <strain evidence="3">A02</strain>
    </source>
</reference>
<feature type="domain" description="GH18" evidence="2">
    <location>
        <begin position="1"/>
        <end position="88"/>
    </location>
</feature>
<evidence type="ECO:0000259" key="2">
    <source>
        <dbReference type="PROSITE" id="PS51910"/>
    </source>
</evidence>
<evidence type="ECO:0000313" key="4">
    <source>
        <dbReference type="Proteomes" id="UP001152087"/>
    </source>
</evidence>
<dbReference type="EC" id="3.2.1.14" evidence="3"/>
<keyword evidence="3" id="KW-0378">Hydrolase</keyword>
<dbReference type="SUPFAM" id="SSF51445">
    <property type="entry name" value="(Trans)glycosidases"/>
    <property type="match status" value="1"/>
</dbReference>
<dbReference type="Gene3D" id="3.10.50.10">
    <property type="match status" value="1"/>
</dbReference>
<dbReference type="Gene3D" id="3.20.20.80">
    <property type="entry name" value="Glycosidases"/>
    <property type="match status" value="1"/>
</dbReference>
<keyword evidence="3" id="KW-0326">Glycosidase</keyword>
<comment type="caution">
    <text evidence="3">The sequence shown here is derived from an EMBL/GenBank/DDBJ whole genome shotgun (WGS) entry which is preliminary data.</text>
</comment>
<keyword evidence="4" id="KW-1185">Reference proteome</keyword>
<sequence>MPAYGRSFQATSGLGEPYSGVGLANLGPGNWEYKVLPKQSGETFYDDVAQASYSYDATTRELISYNSPQAVQAKVAYVKHKELGGTMF</sequence>
<dbReference type="Proteomes" id="UP001152087">
    <property type="component" value="Unassembled WGS sequence"/>
</dbReference>
<dbReference type="SUPFAM" id="SSF54556">
    <property type="entry name" value="Chitinase insertion domain"/>
    <property type="match status" value="1"/>
</dbReference>
<protein>
    <submittedName>
        <fullName evidence="3">Chitinase 4</fullName>
        <ecNumber evidence="3">3.2.1.14</ecNumber>
    </submittedName>
</protein>
<gene>
    <name evidence="3" type="primary">CHT4_5</name>
    <name evidence="3" type="ORF">NW755_014211</name>
</gene>
<dbReference type="AlphaFoldDB" id="A0A9W8UT61"/>
<evidence type="ECO:0000256" key="1">
    <source>
        <dbReference type="ARBA" id="ARBA00008682"/>
    </source>
</evidence>
<dbReference type="InterPro" id="IPR017853">
    <property type="entry name" value="GH"/>
</dbReference>
<dbReference type="InterPro" id="IPR029070">
    <property type="entry name" value="Chitinase_insertion_sf"/>
</dbReference>
<dbReference type="InterPro" id="IPR001223">
    <property type="entry name" value="Glyco_hydro18_cat"/>
</dbReference>
<comment type="similarity">
    <text evidence="1">Belongs to the glycosyl hydrolase 18 family. Chitinase class V subfamily.</text>
</comment>
<organism evidence="3 4">
    <name type="scientific">Fusarium falciforme</name>
    <dbReference type="NCBI Taxonomy" id="195108"/>
    <lineage>
        <taxon>Eukaryota</taxon>
        <taxon>Fungi</taxon>
        <taxon>Dikarya</taxon>
        <taxon>Ascomycota</taxon>
        <taxon>Pezizomycotina</taxon>
        <taxon>Sordariomycetes</taxon>
        <taxon>Hypocreomycetidae</taxon>
        <taxon>Hypocreales</taxon>
        <taxon>Nectriaceae</taxon>
        <taxon>Fusarium</taxon>
        <taxon>Fusarium solani species complex</taxon>
    </lineage>
</organism>
<dbReference type="EMBL" id="JAOQAV010000151">
    <property type="protein sequence ID" value="KAJ4176806.1"/>
    <property type="molecule type" value="Genomic_DNA"/>
</dbReference>
<dbReference type="Pfam" id="PF00704">
    <property type="entry name" value="Glyco_hydro_18"/>
    <property type="match status" value="1"/>
</dbReference>
<evidence type="ECO:0000313" key="3">
    <source>
        <dbReference type="EMBL" id="KAJ4176806.1"/>
    </source>
</evidence>